<evidence type="ECO:0000256" key="10">
    <source>
        <dbReference type="ARBA" id="ARBA00022989"/>
    </source>
</evidence>
<keyword evidence="11 13" id="KW-0408">Iron</keyword>
<comment type="similarity">
    <text evidence="2 13">Belongs to the cytochrome ubiquinol oxidase subunit 1 family.</text>
</comment>
<dbReference type="PANTHER" id="PTHR30365:SF0">
    <property type="entry name" value="CYTOCHROME BD-I UBIQUINOL OXIDASE SUBUNIT 1"/>
    <property type="match status" value="1"/>
</dbReference>
<evidence type="ECO:0000256" key="8">
    <source>
        <dbReference type="ARBA" id="ARBA00022723"/>
    </source>
</evidence>
<evidence type="ECO:0000256" key="5">
    <source>
        <dbReference type="ARBA" id="ARBA00022519"/>
    </source>
</evidence>
<dbReference type="GO" id="GO:0016491">
    <property type="term" value="F:oxidoreductase activity"/>
    <property type="evidence" value="ECO:0007669"/>
    <property type="project" value="UniProtKB-KW"/>
</dbReference>
<feature type="transmembrane region" description="Helical" evidence="13">
    <location>
        <begin position="94"/>
        <end position="118"/>
    </location>
</feature>
<feature type="transmembrane region" description="Helical" evidence="13">
    <location>
        <begin position="186"/>
        <end position="210"/>
    </location>
</feature>
<comment type="subcellular location">
    <subcellularLocation>
        <location evidence="1">Cell inner membrane</location>
        <topology evidence="1">Multi-pass membrane protein</topology>
    </subcellularLocation>
</comment>
<gene>
    <name evidence="14" type="ORF">QOZ94_000014</name>
</gene>
<dbReference type="PANTHER" id="PTHR30365">
    <property type="entry name" value="CYTOCHROME D UBIQUINOL OXIDASE"/>
    <property type="match status" value="1"/>
</dbReference>
<dbReference type="PIRSF" id="PIRSF006446">
    <property type="entry name" value="Cyt_quinol_oxidase_1"/>
    <property type="match status" value="1"/>
</dbReference>
<evidence type="ECO:0000256" key="13">
    <source>
        <dbReference type="PIRNR" id="PIRNR006446"/>
    </source>
</evidence>
<organism evidence="14 15">
    <name type="scientific">Xanthobacter agilis</name>
    <dbReference type="NCBI Taxonomy" id="47492"/>
    <lineage>
        <taxon>Bacteria</taxon>
        <taxon>Pseudomonadati</taxon>
        <taxon>Pseudomonadota</taxon>
        <taxon>Alphaproteobacteria</taxon>
        <taxon>Hyphomicrobiales</taxon>
        <taxon>Xanthobacteraceae</taxon>
        <taxon>Xanthobacter</taxon>
    </lineage>
</organism>
<dbReference type="RefSeq" id="WP_237346119.1">
    <property type="nucleotide sequence ID" value="NZ_JABWGX010000015.1"/>
</dbReference>
<keyword evidence="5" id="KW-0997">Cell inner membrane</keyword>
<evidence type="ECO:0000256" key="4">
    <source>
        <dbReference type="ARBA" id="ARBA00022475"/>
    </source>
</evidence>
<keyword evidence="10 13" id="KW-1133">Transmembrane helix</keyword>
<feature type="transmembrane region" description="Helical" evidence="13">
    <location>
        <begin position="392"/>
        <end position="413"/>
    </location>
</feature>
<evidence type="ECO:0000256" key="3">
    <source>
        <dbReference type="ARBA" id="ARBA00022448"/>
    </source>
</evidence>
<feature type="transmembrane region" description="Helical" evidence="13">
    <location>
        <begin position="20"/>
        <end position="44"/>
    </location>
</feature>
<evidence type="ECO:0000313" key="14">
    <source>
        <dbReference type="EMBL" id="MDQ0503244.1"/>
    </source>
</evidence>
<dbReference type="Proteomes" id="UP001241747">
    <property type="component" value="Unassembled WGS sequence"/>
</dbReference>
<reference evidence="14 15" key="1">
    <citation type="submission" date="2023-07" db="EMBL/GenBank/DDBJ databases">
        <title>Genomic Encyclopedia of Type Strains, Phase IV (KMG-IV): sequencing the most valuable type-strain genomes for metagenomic binning, comparative biology and taxonomic classification.</title>
        <authorList>
            <person name="Goeker M."/>
        </authorList>
    </citation>
    <scope>NUCLEOTIDE SEQUENCE [LARGE SCALE GENOMIC DNA]</scope>
    <source>
        <strain evidence="14 15">DSM 3770</strain>
    </source>
</reference>
<accession>A0ABU0L7W3</accession>
<evidence type="ECO:0000256" key="1">
    <source>
        <dbReference type="ARBA" id="ARBA00004429"/>
    </source>
</evidence>
<keyword evidence="7 13" id="KW-0812">Transmembrane</keyword>
<evidence type="ECO:0000256" key="6">
    <source>
        <dbReference type="ARBA" id="ARBA00022617"/>
    </source>
</evidence>
<feature type="transmembrane region" description="Helical" evidence="13">
    <location>
        <begin position="130"/>
        <end position="153"/>
    </location>
</feature>
<proteinExistence type="inferred from homology"/>
<keyword evidence="9 13" id="KW-0249">Electron transport</keyword>
<evidence type="ECO:0000313" key="15">
    <source>
        <dbReference type="Proteomes" id="UP001241747"/>
    </source>
</evidence>
<feature type="transmembrane region" description="Helical" evidence="13">
    <location>
        <begin position="222"/>
        <end position="246"/>
    </location>
</feature>
<evidence type="ECO:0000256" key="9">
    <source>
        <dbReference type="ARBA" id="ARBA00022982"/>
    </source>
</evidence>
<dbReference type="InterPro" id="IPR002585">
    <property type="entry name" value="Cyt-d_ubiquinol_oxidase_su_1"/>
</dbReference>
<keyword evidence="14" id="KW-0560">Oxidoreductase</keyword>
<protein>
    <submittedName>
        <fullName evidence="14">Cytochrome d ubiquinol oxidase subunit I</fullName>
        <ecNumber evidence="14">1.10.3.-</ecNumber>
    </submittedName>
</protein>
<keyword evidence="12 13" id="KW-0472">Membrane</keyword>
<dbReference type="EC" id="1.10.3.-" evidence="14"/>
<keyword evidence="4 13" id="KW-1003">Cell membrane</keyword>
<dbReference type="Pfam" id="PF01654">
    <property type="entry name" value="Cyt_bd_oxida_I"/>
    <property type="match status" value="1"/>
</dbReference>
<keyword evidence="6 13" id="KW-0349">Heme</keyword>
<feature type="transmembrane region" description="Helical" evidence="13">
    <location>
        <begin position="472"/>
        <end position="496"/>
    </location>
</feature>
<comment type="caution">
    <text evidence="14">The sequence shown here is derived from an EMBL/GenBank/DDBJ whole genome shotgun (WGS) entry which is preliminary data.</text>
</comment>
<evidence type="ECO:0000256" key="2">
    <source>
        <dbReference type="ARBA" id="ARBA00009819"/>
    </source>
</evidence>
<keyword evidence="3 13" id="KW-0813">Transport</keyword>
<evidence type="ECO:0000256" key="11">
    <source>
        <dbReference type="ARBA" id="ARBA00023004"/>
    </source>
</evidence>
<name>A0ABU0L7W3_XANAG</name>
<keyword evidence="15" id="KW-1185">Reference proteome</keyword>
<dbReference type="EMBL" id="JAUSVY010000001">
    <property type="protein sequence ID" value="MDQ0503244.1"/>
    <property type="molecule type" value="Genomic_DNA"/>
</dbReference>
<keyword evidence="8 13" id="KW-0479">Metal-binding</keyword>
<evidence type="ECO:0000256" key="12">
    <source>
        <dbReference type="ARBA" id="ARBA00023136"/>
    </source>
</evidence>
<evidence type="ECO:0000256" key="7">
    <source>
        <dbReference type="ARBA" id="ARBA00022692"/>
    </source>
</evidence>
<sequence>MVNDLVVDLSRTQFAATALYHFLFVPLTLGLTVLLAVMETIYVTTGREVYKQMAQFWTKLLLINFALGVATGLTMEFQFGTNWSFYSSFVGDTFGAPLAIEGLMAFFLESTFIGLMVFGWDRMSKAQHLLVTYLVAVGSNLSALWILVANSFMQHPAGASFNPVTMRMELDSFGALFFNPDAQAKFVHTVLAGYMTAAVFVCGVSAWYMLRGRHLEFAKRSFRVAAVFGVLGAPGVITLGDALGYVGAHVQPTKLVAMEALWTAQKPPMPLTLIAFPDQEEQRNLFPIEIPAALSLLVTHSLSGTLPAADQLQAQAVERIKNGIPAVLAMETLSSNPSDAAALAQFQAHAKDVGYGFLVQRYAAGGDVTKATDADIARAARDTIPEVWMVFWSFRVMVGIAFLLLAYTVLAMLMSLTNRVQTQRWFQWVAVLMIPMPYIACEVGWVVAEVGRQPWTVYELLPTWLSASTHSVGYMAFSLIGFVLLYTIFAIIEIFLMVHFIRKGPEAPGHDGAVRLAGAY</sequence>
<feature type="transmembrane region" description="Helical" evidence="13">
    <location>
        <begin position="56"/>
        <end position="74"/>
    </location>
</feature>
<feature type="transmembrane region" description="Helical" evidence="13">
    <location>
        <begin position="425"/>
        <end position="448"/>
    </location>
</feature>